<evidence type="ECO:0000256" key="2">
    <source>
        <dbReference type="ARBA" id="ARBA00022481"/>
    </source>
</evidence>
<evidence type="ECO:0000256" key="5">
    <source>
        <dbReference type="SAM" id="Phobius"/>
    </source>
</evidence>
<dbReference type="Proteomes" id="UP000494218">
    <property type="component" value="Unassembled WGS sequence"/>
</dbReference>
<dbReference type="PANTHER" id="PTHR43531:SF14">
    <property type="entry name" value="METHYL-ACCEPTING CHEMOTAXIS PROTEIN I-RELATED"/>
    <property type="match status" value="1"/>
</dbReference>
<dbReference type="SUPFAM" id="SSF58104">
    <property type="entry name" value="Methyl-accepting chemotaxis protein (MCP) signaling domain"/>
    <property type="match status" value="1"/>
</dbReference>
<gene>
    <name evidence="7" type="ORF">BLA23254_02840</name>
</gene>
<comment type="similarity">
    <text evidence="3">Belongs to the methyl-accepting chemotaxis (MCP) protein family.</text>
</comment>
<dbReference type="CDD" id="cd11386">
    <property type="entry name" value="MCP_signal"/>
    <property type="match status" value="1"/>
</dbReference>
<evidence type="ECO:0000259" key="6">
    <source>
        <dbReference type="PROSITE" id="PS50111"/>
    </source>
</evidence>
<evidence type="ECO:0000256" key="3">
    <source>
        <dbReference type="ARBA" id="ARBA00029447"/>
    </source>
</evidence>
<keyword evidence="5" id="KW-1133">Transmembrane helix</keyword>
<evidence type="ECO:0000256" key="4">
    <source>
        <dbReference type="PROSITE-ProRule" id="PRU00284"/>
    </source>
</evidence>
<keyword evidence="5" id="KW-0812">Transmembrane</keyword>
<keyword evidence="4" id="KW-0807">Transducer</keyword>
<name>A0A6P2KTA8_BURL3</name>
<organism evidence="7 8">
    <name type="scientific">Burkholderia lata (strain ATCC 17760 / DSM 23089 / LMG 22485 / NCIMB 9086 / R18194 / 383)</name>
    <dbReference type="NCBI Taxonomy" id="482957"/>
    <lineage>
        <taxon>Bacteria</taxon>
        <taxon>Pseudomonadati</taxon>
        <taxon>Pseudomonadota</taxon>
        <taxon>Betaproteobacteria</taxon>
        <taxon>Burkholderiales</taxon>
        <taxon>Burkholderiaceae</taxon>
        <taxon>Burkholderia</taxon>
        <taxon>Burkholderia cepacia complex</taxon>
    </lineage>
</organism>
<dbReference type="GO" id="GO:0006935">
    <property type="term" value="P:chemotaxis"/>
    <property type="evidence" value="ECO:0007669"/>
    <property type="project" value="InterPro"/>
</dbReference>
<dbReference type="InterPro" id="IPR004089">
    <property type="entry name" value="MCPsignal_dom"/>
</dbReference>
<dbReference type="GO" id="GO:0005886">
    <property type="term" value="C:plasma membrane"/>
    <property type="evidence" value="ECO:0007669"/>
    <property type="project" value="TreeGrafter"/>
</dbReference>
<dbReference type="RefSeq" id="WP_175031815.1">
    <property type="nucleotide sequence ID" value="NZ_CABVPW010000012.1"/>
</dbReference>
<feature type="domain" description="Methyl-accepting transducer" evidence="6">
    <location>
        <begin position="277"/>
        <end position="506"/>
    </location>
</feature>
<accession>A0A6P2KTA8</accession>
<dbReference type="GO" id="GO:0007165">
    <property type="term" value="P:signal transduction"/>
    <property type="evidence" value="ECO:0007669"/>
    <property type="project" value="UniProtKB-KW"/>
</dbReference>
<dbReference type="Pfam" id="PF12729">
    <property type="entry name" value="4HB_MCP_1"/>
    <property type="match status" value="1"/>
</dbReference>
<dbReference type="FunFam" id="1.10.287.950:FF:000001">
    <property type="entry name" value="Methyl-accepting chemotaxis sensory transducer"/>
    <property type="match status" value="1"/>
</dbReference>
<feature type="transmembrane region" description="Helical" evidence="5">
    <location>
        <begin position="12"/>
        <end position="34"/>
    </location>
</feature>
<dbReference type="AlphaFoldDB" id="A0A6P2KTA8"/>
<dbReference type="EMBL" id="CABVPW010000012">
    <property type="protein sequence ID" value="VWB61392.1"/>
    <property type="molecule type" value="Genomic_DNA"/>
</dbReference>
<sequence>MNDQRLTVRTKLTLAFALLTGMVLLVSILGIVSLGNANAAFENYVNGTNTRATLADKVRVAVDRRAIAARNQVLASAPRDADIEKEAALQADREVGALLGELTNAVREGSGASDKSRELVRQIGVVEAQYGPVARAIVDAAANNRRDQAITMINEQCRPLLAKLVAATDAYATYARTRGAQLVTESGDRYASRRLMLIVMCIAAAAAAVIAGVFITRGLLRSLGTEPAALSDIAGRIAAGDLGAESSNGAAPVGSVLASMQDMQANLTRLISEVRTASGNVATGAGEIASGNQDLSSRTEQQAASLQETASSMEQLTSTVRLNADNAQQASGLANNASEVAQRGSTAVGLMVDTMTDISASSAKIAEITAIIEGIAFQTNILALNAAVEAARAGEQGRGFAVVASEVRSLAQRSSSAAKEIRELISQSVRKIQDGSHIANNAGETMNQVTHAIARVTDIMGEIAAASNEQSRGIEQVNLAITQMDEVTQQNAALVEQAAAASKSLEEQGGRLADAVSLFRLDTRAAGA</sequence>
<dbReference type="PRINTS" id="PR00260">
    <property type="entry name" value="CHEMTRNSDUCR"/>
</dbReference>
<proteinExistence type="inferred from homology"/>
<dbReference type="InterPro" id="IPR024478">
    <property type="entry name" value="HlyB_4HB_MCP"/>
</dbReference>
<keyword evidence="5" id="KW-0472">Membrane</keyword>
<dbReference type="Pfam" id="PF00015">
    <property type="entry name" value="MCPsignal"/>
    <property type="match status" value="1"/>
</dbReference>
<dbReference type="InterPro" id="IPR051310">
    <property type="entry name" value="MCP_chemotaxis"/>
</dbReference>
<reference evidence="7 8" key="1">
    <citation type="submission" date="2019-09" db="EMBL/GenBank/DDBJ databases">
        <authorList>
            <person name="Depoorter E."/>
        </authorList>
    </citation>
    <scope>NUCLEOTIDE SEQUENCE [LARGE SCALE GENOMIC DNA]</scope>
    <source>
        <strain evidence="7">LMG 23254</strain>
    </source>
</reference>
<dbReference type="GO" id="GO:0004888">
    <property type="term" value="F:transmembrane signaling receptor activity"/>
    <property type="evidence" value="ECO:0007669"/>
    <property type="project" value="InterPro"/>
</dbReference>
<evidence type="ECO:0000313" key="7">
    <source>
        <dbReference type="EMBL" id="VWB61392.1"/>
    </source>
</evidence>
<comment type="subcellular location">
    <subcellularLocation>
        <location evidence="1">Membrane</location>
    </subcellularLocation>
</comment>
<evidence type="ECO:0000256" key="1">
    <source>
        <dbReference type="ARBA" id="ARBA00004370"/>
    </source>
</evidence>
<protein>
    <submittedName>
        <fullName evidence="7">Methyl-accepting chemotaxis sensory transducer</fullName>
    </submittedName>
</protein>
<keyword evidence="2" id="KW-0488">Methylation</keyword>
<evidence type="ECO:0000313" key="8">
    <source>
        <dbReference type="Proteomes" id="UP000494218"/>
    </source>
</evidence>
<feature type="transmembrane region" description="Helical" evidence="5">
    <location>
        <begin position="195"/>
        <end position="215"/>
    </location>
</feature>
<dbReference type="PANTHER" id="PTHR43531">
    <property type="entry name" value="PROTEIN ICFG"/>
    <property type="match status" value="1"/>
</dbReference>
<dbReference type="InterPro" id="IPR004090">
    <property type="entry name" value="Chemotax_Me-accpt_rcpt"/>
</dbReference>
<dbReference type="SMART" id="SM00283">
    <property type="entry name" value="MA"/>
    <property type="match status" value="1"/>
</dbReference>
<dbReference type="PROSITE" id="PS50111">
    <property type="entry name" value="CHEMOTAXIS_TRANSDUC_2"/>
    <property type="match status" value="1"/>
</dbReference>
<dbReference type="Gene3D" id="1.10.287.950">
    <property type="entry name" value="Methyl-accepting chemotaxis protein"/>
    <property type="match status" value="1"/>
</dbReference>